<proteinExistence type="predicted"/>
<dbReference type="RefSeq" id="WP_284938809.1">
    <property type="nucleotide sequence ID" value="NZ_JANURM010000034.1"/>
</dbReference>
<reference evidence="1" key="1">
    <citation type="submission" date="2022-08" db="EMBL/GenBank/DDBJ databases">
        <authorList>
            <person name="Wang H."/>
        </authorList>
    </citation>
    <scope>NUCLEOTIDE SEQUENCE</scope>
    <source>
        <strain evidence="1">PS10</strain>
    </source>
</reference>
<keyword evidence="2" id="KW-1185">Reference proteome</keyword>
<organism evidence="1 2">
    <name type="scientific">Campylobacter gastrosuis</name>
    <dbReference type="NCBI Taxonomy" id="2974576"/>
    <lineage>
        <taxon>Bacteria</taxon>
        <taxon>Pseudomonadati</taxon>
        <taxon>Campylobacterota</taxon>
        <taxon>Epsilonproteobacteria</taxon>
        <taxon>Campylobacterales</taxon>
        <taxon>Campylobacteraceae</taxon>
        <taxon>Campylobacter</taxon>
    </lineage>
</organism>
<evidence type="ECO:0000313" key="2">
    <source>
        <dbReference type="Proteomes" id="UP001173801"/>
    </source>
</evidence>
<gene>
    <name evidence="1" type="ORF">NYG85_11645</name>
</gene>
<name>A0ABT7HU82_9BACT</name>
<comment type="caution">
    <text evidence="1">The sequence shown here is derived from an EMBL/GenBank/DDBJ whole genome shotgun (WGS) entry which is preliminary data.</text>
</comment>
<accession>A0ABT7HU82</accession>
<sequence>MKKEITLTIASRDYVITIDDEEFARVLERDLGGFVGDKKFLSPKELLDAFVQKCYDSYSDECVLRDISKDIDRILKVKR</sequence>
<dbReference type="Proteomes" id="UP001173801">
    <property type="component" value="Unassembled WGS sequence"/>
</dbReference>
<evidence type="ECO:0000313" key="1">
    <source>
        <dbReference type="EMBL" id="MDL0090008.1"/>
    </source>
</evidence>
<dbReference type="EMBL" id="JANURM010000034">
    <property type="protein sequence ID" value="MDL0090008.1"/>
    <property type="molecule type" value="Genomic_DNA"/>
</dbReference>
<protein>
    <submittedName>
        <fullName evidence="1">Uncharacterized protein</fullName>
    </submittedName>
</protein>
<reference evidence="1" key="2">
    <citation type="journal article" date="2023" name="Microorganisms">
        <title>Isolation and Genomic Characteristics of Cat-Borne Campylobacter felis sp. nov. and Sheep-Borne Campylobacter ovis sp. nov.</title>
        <authorList>
            <person name="Wang H."/>
            <person name="Li Y."/>
            <person name="Gu Y."/>
            <person name="Zhou G."/>
            <person name="Chen X."/>
            <person name="Zhang X."/>
            <person name="Shao Z."/>
            <person name="Zhang J."/>
            <person name="Zhang M."/>
        </authorList>
    </citation>
    <scope>NUCLEOTIDE SEQUENCE</scope>
    <source>
        <strain evidence="1">PS10</strain>
    </source>
</reference>